<accession>A0A1H7GUB8</accession>
<feature type="signal peptide" evidence="2">
    <location>
        <begin position="1"/>
        <end position="20"/>
    </location>
</feature>
<gene>
    <name evidence="3" type="ORF">SAMN05216214_102153</name>
</gene>
<sequence length="132" mass="14430">MLRTLSLFAISLCVAFNAHAGNHKDKHQGQHGKQEAAAHHQDAPLINSEEIRRILLGQREAIGPVKALPPGMQKRLAKGKPLPPGIAKRFSPNVLSQLPRYPGYDWEIAGTDVVLVETATRVIADVLYGVLQ</sequence>
<dbReference type="EMBL" id="FOAS01000002">
    <property type="protein sequence ID" value="SEK40230.1"/>
    <property type="molecule type" value="Genomic_DNA"/>
</dbReference>
<dbReference type="AlphaFoldDB" id="A0A1H7GUB8"/>
<evidence type="ECO:0000313" key="4">
    <source>
        <dbReference type="Proteomes" id="UP000185766"/>
    </source>
</evidence>
<dbReference type="STRING" id="1429083.GCA_001885685_02919"/>
<evidence type="ECO:0000256" key="1">
    <source>
        <dbReference type="SAM" id="MobiDB-lite"/>
    </source>
</evidence>
<evidence type="ECO:0008006" key="5">
    <source>
        <dbReference type="Google" id="ProtNLM"/>
    </source>
</evidence>
<evidence type="ECO:0000313" key="3">
    <source>
        <dbReference type="EMBL" id="SEK40230.1"/>
    </source>
</evidence>
<feature type="compositionally biased region" description="Basic and acidic residues" evidence="1">
    <location>
        <begin position="32"/>
        <end position="42"/>
    </location>
</feature>
<reference evidence="3 4" key="1">
    <citation type="submission" date="2016-10" db="EMBL/GenBank/DDBJ databases">
        <authorList>
            <person name="de Groot N.N."/>
        </authorList>
    </citation>
    <scope>NUCLEOTIDE SEQUENCE [LARGE SCALE GENOMIC DNA]</scope>
    <source>
        <strain evidence="3 4">JCM 19513</strain>
    </source>
</reference>
<proteinExistence type="predicted"/>
<feature type="region of interest" description="Disordered" evidence="1">
    <location>
        <begin position="22"/>
        <end position="42"/>
    </location>
</feature>
<organism evidence="3 4">
    <name type="scientific">Atopomonas hussainii</name>
    <dbReference type="NCBI Taxonomy" id="1429083"/>
    <lineage>
        <taxon>Bacteria</taxon>
        <taxon>Pseudomonadati</taxon>
        <taxon>Pseudomonadota</taxon>
        <taxon>Gammaproteobacteria</taxon>
        <taxon>Pseudomonadales</taxon>
        <taxon>Pseudomonadaceae</taxon>
        <taxon>Atopomonas</taxon>
    </lineage>
</organism>
<feature type="chain" id="PRO_5010172803" description="Nickel/cobalt transporter regulator" evidence="2">
    <location>
        <begin position="21"/>
        <end position="132"/>
    </location>
</feature>
<dbReference type="NCBIfam" id="NF040487">
    <property type="entry name" value="T3SS_CigR_fam"/>
    <property type="match status" value="1"/>
</dbReference>
<keyword evidence="4" id="KW-1185">Reference proteome</keyword>
<name>A0A1H7GUB8_9GAMM</name>
<keyword evidence="2" id="KW-0732">Signal</keyword>
<dbReference type="Gene3D" id="3.10.450.160">
    <property type="entry name" value="inner membrane protein cigr"/>
    <property type="match status" value="1"/>
</dbReference>
<evidence type="ECO:0000256" key="2">
    <source>
        <dbReference type="SAM" id="SignalP"/>
    </source>
</evidence>
<dbReference type="Proteomes" id="UP000185766">
    <property type="component" value="Unassembled WGS sequence"/>
</dbReference>
<protein>
    <recommendedName>
        <fullName evidence="5">Nickel/cobalt transporter regulator</fullName>
    </recommendedName>
</protein>
<dbReference type="RefSeq" id="WP_074864683.1">
    <property type="nucleotide sequence ID" value="NZ_FOAS01000002.1"/>
</dbReference>